<keyword evidence="3" id="KW-1185">Reference proteome</keyword>
<accession>A0A150GDN5</accession>
<keyword evidence="1" id="KW-1133">Transmembrane helix</keyword>
<reference evidence="3" key="1">
    <citation type="journal article" date="2016" name="Nat. Commun.">
        <title>The Gonium pectorale genome demonstrates co-option of cell cycle regulation during the evolution of multicellularity.</title>
        <authorList>
            <person name="Hanschen E.R."/>
            <person name="Marriage T.N."/>
            <person name="Ferris P.J."/>
            <person name="Hamaji T."/>
            <person name="Toyoda A."/>
            <person name="Fujiyama A."/>
            <person name="Neme R."/>
            <person name="Noguchi H."/>
            <person name="Minakuchi Y."/>
            <person name="Suzuki M."/>
            <person name="Kawai-Toyooka H."/>
            <person name="Smith D.R."/>
            <person name="Sparks H."/>
            <person name="Anderson J."/>
            <person name="Bakaric R."/>
            <person name="Luria V."/>
            <person name="Karger A."/>
            <person name="Kirschner M.W."/>
            <person name="Durand P.M."/>
            <person name="Michod R.E."/>
            <person name="Nozaki H."/>
            <person name="Olson B.J."/>
        </authorList>
    </citation>
    <scope>NUCLEOTIDE SEQUENCE [LARGE SCALE GENOMIC DNA]</scope>
    <source>
        <strain evidence="3">NIES-2863</strain>
    </source>
</reference>
<comment type="caution">
    <text evidence="2">The sequence shown here is derived from an EMBL/GenBank/DDBJ whole genome shotgun (WGS) entry which is preliminary data.</text>
</comment>
<feature type="transmembrane region" description="Helical" evidence="1">
    <location>
        <begin position="6"/>
        <end position="28"/>
    </location>
</feature>
<dbReference type="OrthoDB" id="548244at2759"/>
<dbReference type="EMBL" id="LSYV01000032">
    <property type="protein sequence ID" value="KXZ47952.1"/>
    <property type="molecule type" value="Genomic_DNA"/>
</dbReference>
<name>A0A150GDN5_GONPE</name>
<keyword evidence="1" id="KW-0812">Transmembrane</keyword>
<organism evidence="2 3">
    <name type="scientific">Gonium pectorale</name>
    <name type="common">Green alga</name>
    <dbReference type="NCBI Taxonomy" id="33097"/>
    <lineage>
        <taxon>Eukaryota</taxon>
        <taxon>Viridiplantae</taxon>
        <taxon>Chlorophyta</taxon>
        <taxon>core chlorophytes</taxon>
        <taxon>Chlorophyceae</taxon>
        <taxon>CS clade</taxon>
        <taxon>Chlamydomonadales</taxon>
        <taxon>Volvocaceae</taxon>
        <taxon>Gonium</taxon>
    </lineage>
</organism>
<gene>
    <name evidence="2" type="ORF">GPECTOR_31g314</name>
</gene>
<sequence length="101" mass="10617">MLSVMNQAWISVLGGLCLAMVVWGMLALDAGLIRAFWDAARAALDYGGGVADGMRGLQTDLVTTLPSQLNDTVSLVNSLVAPDDIVSHAKVMMGSSQHSLE</sequence>
<evidence type="ECO:0000313" key="2">
    <source>
        <dbReference type="EMBL" id="KXZ47952.1"/>
    </source>
</evidence>
<evidence type="ECO:0000313" key="3">
    <source>
        <dbReference type="Proteomes" id="UP000075714"/>
    </source>
</evidence>
<protein>
    <submittedName>
        <fullName evidence="2">Uncharacterized protein</fullName>
    </submittedName>
</protein>
<proteinExistence type="predicted"/>
<dbReference type="Proteomes" id="UP000075714">
    <property type="component" value="Unassembled WGS sequence"/>
</dbReference>
<dbReference type="AlphaFoldDB" id="A0A150GDN5"/>
<evidence type="ECO:0000256" key="1">
    <source>
        <dbReference type="SAM" id="Phobius"/>
    </source>
</evidence>
<keyword evidence="1" id="KW-0472">Membrane</keyword>